<evidence type="ECO:0000259" key="2">
    <source>
        <dbReference type="Pfam" id="PF20152"/>
    </source>
</evidence>
<dbReference type="PANTHER" id="PTHR40465:SF1">
    <property type="entry name" value="DUF6534 DOMAIN-CONTAINING PROTEIN"/>
    <property type="match status" value="1"/>
</dbReference>
<protein>
    <recommendedName>
        <fullName evidence="2">DUF6534 domain-containing protein</fullName>
    </recommendedName>
</protein>
<keyword evidence="1" id="KW-0472">Membrane</keyword>
<dbReference type="Proteomes" id="UP000054549">
    <property type="component" value="Unassembled WGS sequence"/>
</dbReference>
<gene>
    <name evidence="3" type="ORF">M378DRAFT_166027</name>
</gene>
<reference evidence="3 4" key="1">
    <citation type="submission" date="2014-04" db="EMBL/GenBank/DDBJ databases">
        <title>Evolutionary Origins and Diversification of the Mycorrhizal Mutualists.</title>
        <authorList>
            <consortium name="DOE Joint Genome Institute"/>
            <consortium name="Mycorrhizal Genomics Consortium"/>
            <person name="Kohler A."/>
            <person name="Kuo A."/>
            <person name="Nagy L.G."/>
            <person name="Floudas D."/>
            <person name="Copeland A."/>
            <person name="Barry K.W."/>
            <person name="Cichocki N."/>
            <person name="Veneault-Fourrey C."/>
            <person name="LaButti K."/>
            <person name="Lindquist E.A."/>
            <person name="Lipzen A."/>
            <person name="Lundell T."/>
            <person name="Morin E."/>
            <person name="Murat C."/>
            <person name="Riley R."/>
            <person name="Ohm R."/>
            <person name="Sun H."/>
            <person name="Tunlid A."/>
            <person name="Henrissat B."/>
            <person name="Grigoriev I.V."/>
            <person name="Hibbett D.S."/>
            <person name="Martin F."/>
        </authorList>
    </citation>
    <scope>NUCLEOTIDE SEQUENCE [LARGE SCALE GENOMIC DNA]</scope>
    <source>
        <strain evidence="3 4">Koide BX008</strain>
    </source>
</reference>
<dbReference type="Pfam" id="PF20152">
    <property type="entry name" value="DUF6534"/>
    <property type="match status" value="1"/>
</dbReference>
<dbReference type="STRING" id="946122.A0A0C2X0H4"/>
<dbReference type="HOGENOM" id="CLU_131029_0_0_1"/>
<evidence type="ECO:0000313" key="3">
    <source>
        <dbReference type="EMBL" id="KIL62183.1"/>
    </source>
</evidence>
<accession>A0A0C2X0H4</accession>
<dbReference type="InParanoid" id="A0A0C2X0H4"/>
<proteinExistence type="predicted"/>
<dbReference type="PANTHER" id="PTHR40465">
    <property type="entry name" value="CHROMOSOME 1, WHOLE GENOME SHOTGUN SEQUENCE"/>
    <property type="match status" value="1"/>
</dbReference>
<keyword evidence="4" id="KW-1185">Reference proteome</keyword>
<dbReference type="EMBL" id="KN818274">
    <property type="protein sequence ID" value="KIL62183.1"/>
    <property type="molecule type" value="Genomic_DNA"/>
</dbReference>
<evidence type="ECO:0000313" key="4">
    <source>
        <dbReference type="Proteomes" id="UP000054549"/>
    </source>
</evidence>
<sequence>MVILLVLLRSSRRRSISLNSVIDQLILYTFETGSLTAFMAIAMMIAWLTEQRTNIYLCLFMAFPKVYATTLLGLLNTRFYLRRDHGSQSGQGHNTAIRFANRSESTNPPMLSMQSAEASTRIQHQHINVDVAKSVWIDDGIR</sequence>
<dbReference type="AlphaFoldDB" id="A0A0C2X0H4"/>
<name>A0A0C2X0H4_AMAMK</name>
<feature type="transmembrane region" description="Helical" evidence="1">
    <location>
        <begin position="54"/>
        <end position="75"/>
    </location>
</feature>
<evidence type="ECO:0000256" key="1">
    <source>
        <dbReference type="SAM" id="Phobius"/>
    </source>
</evidence>
<feature type="transmembrane region" description="Helical" evidence="1">
    <location>
        <begin position="21"/>
        <end position="48"/>
    </location>
</feature>
<dbReference type="InterPro" id="IPR045339">
    <property type="entry name" value="DUF6534"/>
</dbReference>
<keyword evidence="1" id="KW-0812">Transmembrane</keyword>
<feature type="domain" description="DUF6534" evidence="2">
    <location>
        <begin position="2"/>
        <end position="79"/>
    </location>
</feature>
<organism evidence="3 4">
    <name type="scientific">Amanita muscaria (strain Koide BX008)</name>
    <dbReference type="NCBI Taxonomy" id="946122"/>
    <lineage>
        <taxon>Eukaryota</taxon>
        <taxon>Fungi</taxon>
        <taxon>Dikarya</taxon>
        <taxon>Basidiomycota</taxon>
        <taxon>Agaricomycotina</taxon>
        <taxon>Agaricomycetes</taxon>
        <taxon>Agaricomycetidae</taxon>
        <taxon>Agaricales</taxon>
        <taxon>Pluteineae</taxon>
        <taxon>Amanitaceae</taxon>
        <taxon>Amanita</taxon>
    </lineage>
</organism>
<keyword evidence="1" id="KW-1133">Transmembrane helix</keyword>